<reference evidence="1 2" key="1">
    <citation type="journal article" date="2014" name="BMC Genomics">
        <title>Comparison of environmental and isolate Sulfobacillus genomes reveals diverse carbon, sulfur, nitrogen, and hydrogen metabolisms.</title>
        <authorList>
            <person name="Justice N.B."/>
            <person name="Norman A."/>
            <person name="Brown C.T."/>
            <person name="Singh A."/>
            <person name="Thomas B.C."/>
            <person name="Banfield J.F."/>
        </authorList>
    </citation>
    <scope>NUCLEOTIDE SEQUENCE [LARGE SCALE GENOMIC DNA]</scope>
    <source>
        <strain evidence="1">AMDSBA3</strain>
    </source>
</reference>
<organism evidence="1 2">
    <name type="scientific">Sulfobacillus acidophilus</name>
    <dbReference type="NCBI Taxonomy" id="53633"/>
    <lineage>
        <taxon>Bacteria</taxon>
        <taxon>Bacillati</taxon>
        <taxon>Bacillota</taxon>
        <taxon>Clostridia</taxon>
        <taxon>Eubacteriales</taxon>
        <taxon>Clostridiales Family XVII. Incertae Sedis</taxon>
        <taxon>Sulfobacillus</taxon>
    </lineage>
</organism>
<protein>
    <submittedName>
        <fullName evidence="1">Uncharacterized protein</fullName>
    </submittedName>
</protein>
<comment type="caution">
    <text evidence="1">The sequence shown here is derived from an EMBL/GenBank/DDBJ whole genome shotgun (WGS) entry which is preliminary data.</text>
</comment>
<dbReference type="AlphaFoldDB" id="A0A2T2WCD4"/>
<name>A0A2T2WCD4_9FIRM</name>
<sequence>MTTNPLVPRFNLRWAFLAHRLSTHLTTSVTPEDWSVPNGYVTKTGVWLDQNTFLPYPSPRHQRLWWKYRFGISDQDIRSDADRAVLLGYPPDGDDDLTQPSRYSSADYHTAPWSFISLVDFLSCVPWIPGQHWPDPHALTHPDHPDADLARTHWHPLWHRTTRRGQPGWVHPTLSGLFFPDDVRLASFNQQIDWTDGGSIGNWLATLLPTLETVYGSWPRDPWLLWGFQLLLWQTIGIGYVTWTPARTVTLHGAAR</sequence>
<accession>A0A2T2WCD4</accession>
<dbReference type="EMBL" id="PXYV01000123">
    <property type="protein sequence ID" value="PSR19891.1"/>
    <property type="molecule type" value="Genomic_DNA"/>
</dbReference>
<evidence type="ECO:0000313" key="1">
    <source>
        <dbReference type="EMBL" id="PSR19891.1"/>
    </source>
</evidence>
<dbReference type="Proteomes" id="UP000241848">
    <property type="component" value="Unassembled WGS sequence"/>
</dbReference>
<proteinExistence type="predicted"/>
<gene>
    <name evidence="1" type="ORF">C7B45_17685</name>
</gene>
<evidence type="ECO:0000313" key="2">
    <source>
        <dbReference type="Proteomes" id="UP000241848"/>
    </source>
</evidence>